<dbReference type="Pfam" id="PF24355">
    <property type="entry name" value="DUF7514"/>
    <property type="match status" value="1"/>
</dbReference>
<reference evidence="3 4" key="1">
    <citation type="submission" date="2019-06" db="EMBL/GenBank/DDBJ databases">
        <title>Draft genome sequence of the filamentous fungus Phialemoniopsis curvata isolated from diesel fuel.</title>
        <authorList>
            <person name="Varaljay V.A."/>
            <person name="Lyon W.J."/>
            <person name="Crouch A.L."/>
            <person name="Drake C.E."/>
            <person name="Hollomon J.M."/>
            <person name="Nadeau L.J."/>
            <person name="Nunn H.S."/>
            <person name="Stevenson B.S."/>
            <person name="Bojanowski C.L."/>
            <person name="Crookes-Goodson W.J."/>
        </authorList>
    </citation>
    <scope>NUCLEOTIDE SEQUENCE [LARGE SCALE GENOMIC DNA]</scope>
    <source>
        <strain evidence="3 4">D216</strain>
    </source>
</reference>
<dbReference type="InterPro" id="IPR055936">
    <property type="entry name" value="DUF7514"/>
</dbReference>
<dbReference type="GeneID" id="41975457"/>
<sequence>MASRSPVTGGGAPDIALSVDGRPKKVFRELAGHIFQRIRGTYGGGSRGVSPYMLARFYRRFEARHDTLVPFRDFVGEWLTKISPCLPELFEDPAVPGWALREFFRGLDAELQPARDPAELREEEQAPELTEAGFCRWLQVASLAYPAQEAARLARVSAAWPTVPDLWDLDARPPRDGAAPDGGHAQSRSSRSLLRRQLERSRGVRPGQATAAAELSAAAPARAAAPPPPPPPAVSYAAPPPRPRARSRSRSSYVDERGPRPSSRGTGRPRVAPQEWELPGFEGLATWGAGPIEGVASTGGPGAGYPVGGELGSRTLRWGGRG</sequence>
<feature type="compositionally biased region" description="Low complexity" evidence="1">
    <location>
        <begin position="209"/>
        <end position="224"/>
    </location>
</feature>
<feature type="domain" description="DUF7514" evidence="2">
    <location>
        <begin position="20"/>
        <end position="162"/>
    </location>
</feature>
<accession>A0A507AT99</accession>
<keyword evidence="4" id="KW-1185">Reference proteome</keyword>
<evidence type="ECO:0000313" key="3">
    <source>
        <dbReference type="EMBL" id="TPX10973.1"/>
    </source>
</evidence>
<organism evidence="3 4">
    <name type="scientific">Thyridium curvatum</name>
    <dbReference type="NCBI Taxonomy" id="1093900"/>
    <lineage>
        <taxon>Eukaryota</taxon>
        <taxon>Fungi</taxon>
        <taxon>Dikarya</taxon>
        <taxon>Ascomycota</taxon>
        <taxon>Pezizomycotina</taxon>
        <taxon>Sordariomycetes</taxon>
        <taxon>Sordariomycetidae</taxon>
        <taxon>Thyridiales</taxon>
        <taxon>Thyridiaceae</taxon>
        <taxon>Thyridium</taxon>
    </lineage>
</organism>
<evidence type="ECO:0000313" key="4">
    <source>
        <dbReference type="Proteomes" id="UP000319257"/>
    </source>
</evidence>
<evidence type="ECO:0000256" key="1">
    <source>
        <dbReference type="SAM" id="MobiDB-lite"/>
    </source>
</evidence>
<dbReference type="Proteomes" id="UP000319257">
    <property type="component" value="Unassembled WGS sequence"/>
</dbReference>
<feature type="compositionally biased region" description="Gly residues" evidence="1">
    <location>
        <begin position="297"/>
        <end position="311"/>
    </location>
</feature>
<evidence type="ECO:0000259" key="2">
    <source>
        <dbReference type="Pfam" id="PF24355"/>
    </source>
</evidence>
<protein>
    <recommendedName>
        <fullName evidence="2">DUF7514 domain-containing protein</fullName>
    </recommendedName>
</protein>
<name>A0A507AT99_9PEZI</name>
<feature type="region of interest" description="Disordered" evidence="1">
    <location>
        <begin position="165"/>
        <end position="274"/>
    </location>
</feature>
<dbReference type="InParanoid" id="A0A507AT99"/>
<gene>
    <name evidence="3" type="ORF">E0L32_008010</name>
</gene>
<dbReference type="RefSeq" id="XP_030992684.1">
    <property type="nucleotide sequence ID" value="XM_031142817.1"/>
</dbReference>
<feature type="compositionally biased region" description="Pro residues" evidence="1">
    <location>
        <begin position="225"/>
        <end position="242"/>
    </location>
</feature>
<comment type="caution">
    <text evidence="3">The sequence shown here is derived from an EMBL/GenBank/DDBJ whole genome shotgun (WGS) entry which is preliminary data.</text>
</comment>
<dbReference type="AlphaFoldDB" id="A0A507AT99"/>
<proteinExistence type="predicted"/>
<feature type="region of interest" description="Disordered" evidence="1">
    <location>
        <begin position="292"/>
        <end position="322"/>
    </location>
</feature>
<dbReference type="OrthoDB" id="5413703at2759"/>
<feature type="compositionally biased region" description="Low complexity" evidence="1">
    <location>
        <begin position="260"/>
        <end position="270"/>
    </location>
</feature>
<dbReference type="EMBL" id="SKBQ01000051">
    <property type="protein sequence ID" value="TPX10973.1"/>
    <property type="molecule type" value="Genomic_DNA"/>
</dbReference>